<evidence type="ECO:0000313" key="2">
    <source>
        <dbReference type="Proteomes" id="UP000275408"/>
    </source>
</evidence>
<gene>
    <name evidence="1" type="ORF">pdam_00017159</name>
</gene>
<sequence>MECAAQDSDSLDLLLQDLVVNPSLRDALLNSAQCVTDGHFPDIEATGRIHYLKALLWCPVICDIDRSCIDLRHAADSFWGHSVGLFRGVISPLFKIFSNDEHKLGVIPFVLVKRGYEGGISRSYGLPKKVIVPQAGVTGMDSEIAVTFVVVSTTVGGAVAAVEAVAVALAVNCNNGAVLRGNTTAGLISDGRGKETFPQSYNIQATTLEISKSFPLTNSFVP</sequence>
<evidence type="ECO:0000313" key="1">
    <source>
        <dbReference type="EMBL" id="RMX50668.1"/>
    </source>
</evidence>
<protein>
    <submittedName>
        <fullName evidence="1">Uncharacterized protein</fullName>
    </submittedName>
</protein>
<reference evidence="1 2" key="1">
    <citation type="journal article" date="2018" name="Sci. Rep.">
        <title>Comparative analysis of the Pocillopora damicornis genome highlights role of immune system in coral evolution.</title>
        <authorList>
            <person name="Cunning R."/>
            <person name="Bay R.A."/>
            <person name="Gillette P."/>
            <person name="Baker A.C."/>
            <person name="Traylor-Knowles N."/>
        </authorList>
    </citation>
    <scope>NUCLEOTIDE SEQUENCE [LARGE SCALE GENOMIC DNA]</scope>
    <source>
        <strain evidence="1">RSMAS</strain>
        <tissue evidence="1">Whole animal</tissue>
    </source>
</reference>
<comment type="caution">
    <text evidence="1">The sequence shown here is derived from an EMBL/GenBank/DDBJ whole genome shotgun (WGS) entry which is preliminary data.</text>
</comment>
<proteinExistence type="predicted"/>
<organism evidence="1 2">
    <name type="scientific">Pocillopora damicornis</name>
    <name type="common">Cauliflower coral</name>
    <name type="synonym">Millepora damicornis</name>
    <dbReference type="NCBI Taxonomy" id="46731"/>
    <lineage>
        <taxon>Eukaryota</taxon>
        <taxon>Metazoa</taxon>
        <taxon>Cnidaria</taxon>
        <taxon>Anthozoa</taxon>
        <taxon>Hexacorallia</taxon>
        <taxon>Scleractinia</taxon>
        <taxon>Astrocoeniina</taxon>
        <taxon>Pocilloporidae</taxon>
        <taxon>Pocillopora</taxon>
    </lineage>
</organism>
<accession>A0A3M6UB10</accession>
<dbReference type="EMBL" id="RCHS01001928">
    <property type="protein sequence ID" value="RMX50668.1"/>
    <property type="molecule type" value="Genomic_DNA"/>
</dbReference>
<name>A0A3M6UB10_POCDA</name>
<keyword evidence="2" id="KW-1185">Reference proteome</keyword>
<dbReference type="AlphaFoldDB" id="A0A3M6UB10"/>
<dbReference type="Proteomes" id="UP000275408">
    <property type="component" value="Unassembled WGS sequence"/>
</dbReference>